<name>A0A158AGQ9_9BURK</name>
<dbReference type="Pfam" id="PF12680">
    <property type="entry name" value="SnoaL_2"/>
    <property type="match status" value="1"/>
</dbReference>
<dbReference type="Proteomes" id="UP000054624">
    <property type="component" value="Unassembled WGS sequence"/>
</dbReference>
<dbReference type="Gene3D" id="3.10.450.50">
    <property type="match status" value="1"/>
</dbReference>
<gene>
    <name evidence="2" type="ORF">AWB76_02394</name>
</gene>
<evidence type="ECO:0000313" key="3">
    <source>
        <dbReference type="Proteomes" id="UP000054624"/>
    </source>
</evidence>
<evidence type="ECO:0000259" key="1">
    <source>
        <dbReference type="Pfam" id="PF12680"/>
    </source>
</evidence>
<dbReference type="EMBL" id="FCOI02000006">
    <property type="protein sequence ID" value="SAK57051.1"/>
    <property type="molecule type" value="Genomic_DNA"/>
</dbReference>
<proteinExistence type="predicted"/>
<dbReference type="STRING" id="1777137.AWB76_02394"/>
<keyword evidence="3" id="KW-1185">Reference proteome</keyword>
<sequence>MLSSMSRVSYAGEAYGPSTIYLPFLSRLTMEIRTMTDEQRRTIAFEYFSRMDRGESIFDLFDDDAEVYFPKWGVARGRREIERLFGDLMGILAGVSHDLAYANVVQQGDTIVIEGLSSGKLKNGTEWRAGSTHAGRWCDVFEIRDFKIQRCYVYLDPDYGGADTARYPWLSVERATRY</sequence>
<evidence type="ECO:0000313" key="2">
    <source>
        <dbReference type="EMBL" id="SAK57051.1"/>
    </source>
</evidence>
<dbReference type="SUPFAM" id="SSF54427">
    <property type="entry name" value="NTF2-like"/>
    <property type="match status" value="1"/>
</dbReference>
<dbReference type="InterPro" id="IPR032710">
    <property type="entry name" value="NTF2-like_dom_sf"/>
</dbReference>
<organism evidence="2 3">
    <name type="scientific">Caballeronia temeraria</name>
    <dbReference type="NCBI Taxonomy" id="1777137"/>
    <lineage>
        <taxon>Bacteria</taxon>
        <taxon>Pseudomonadati</taxon>
        <taxon>Pseudomonadota</taxon>
        <taxon>Betaproteobacteria</taxon>
        <taxon>Burkholderiales</taxon>
        <taxon>Burkholderiaceae</taxon>
        <taxon>Caballeronia</taxon>
    </lineage>
</organism>
<reference evidence="3" key="1">
    <citation type="submission" date="2016-01" db="EMBL/GenBank/DDBJ databases">
        <authorList>
            <person name="Peeters Charlotte."/>
        </authorList>
    </citation>
    <scope>NUCLEOTIDE SEQUENCE [LARGE SCALE GENOMIC DNA]</scope>
</reference>
<dbReference type="AlphaFoldDB" id="A0A158AGQ9"/>
<accession>A0A158AGQ9</accession>
<dbReference type="InterPro" id="IPR037401">
    <property type="entry name" value="SnoaL-like"/>
</dbReference>
<protein>
    <submittedName>
        <fullName evidence="2">SnoaL-like domain protein</fullName>
    </submittedName>
</protein>
<feature type="domain" description="SnoaL-like" evidence="1">
    <location>
        <begin position="50"/>
        <end position="150"/>
    </location>
</feature>